<evidence type="ECO:0000256" key="6">
    <source>
        <dbReference type="ARBA" id="ARBA00052558"/>
    </source>
</evidence>
<comment type="caution">
    <text evidence="10">The sequence shown here is derived from an EMBL/GenBank/DDBJ whole genome shotgun (WGS) entry which is preliminary data.</text>
</comment>
<evidence type="ECO:0000256" key="5">
    <source>
        <dbReference type="ARBA" id="ARBA00023204"/>
    </source>
</evidence>
<evidence type="ECO:0000256" key="2">
    <source>
        <dbReference type="ARBA" id="ARBA00022763"/>
    </source>
</evidence>
<evidence type="ECO:0000313" key="10">
    <source>
        <dbReference type="EMBL" id="NLF55136.1"/>
    </source>
</evidence>
<dbReference type="Pfam" id="PF03352">
    <property type="entry name" value="Adenine_glyco"/>
    <property type="match status" value="1"/>
</dbReference>
<dbReference type="Gene3D" id="1.10.340.30">
    <property type="entry name" value="Hypothetical protein, domain 2"/>
    <property type="match status" value="1"/>
</dbReference>
<accession>A0A7X7R909</accession>
<comment type="catalytic activity">
    <reaction evidence="6">
        <text>Hydrolysis of alkylated DNA, releasing 3-methyladenine.</text>
        <dbReference type="EC" id="3.2.2.20"/>
    </reaction>
</comment>
<evidence type="ECO:0000256" key="3">
    <source>
        <dbReference type="ARBA" id="ARBA00022801"/>
    </source>
</evidence>
<dbReference type="FunFam" id="1.10.340.30:FF:000009">
    <property type="entry name" value="DNA-3-methyladenine glycosylase I"/>
    <property type="match status" value="1"/>
</dbReference>
<dbReference type="AlphaFoldDB" id="A0A7X7R909"/>
<dbReference type="SUPFAM" id="SSF48150">
    <property type="entry name" value="DNA-glycosylase"/>
    <property type="match status" value="1"/>
</dbReference>
<dbReference type="InterPro" id="IPR005019">
    <property type="entry name" value="Adenine_glyco"/>
</dbReference>
<dbReference type="GO" id="GO:0008725">
    <property type="term" value="F:DNA-3-methyladenine glycosylase activity"/>
    <property type="evidence" value="ECO:0007669"/>
    <property type="project" value="UniProtKB-EC"/>
</dbReference>
<name>A0A7X7R909_9RHOO</name>
<evidence type="ECO:0000256" key="9">
    <source>
        <dbReference type="PIRSR" id="PIRSR604597-1"/>
    </source>
</evidence>
<dbReference type="InterPro" id="IPR004597">
    <property type="entry name" value="Tag"/>
</dbReference>
<dbReference type="OrthoDB" id="9807664at2"/>
<dbReference type="PANTHER" id="PTHR30037">
    <property type="entry name" value="DNA-3-METHYLADENINE GLYCOSYLASE 1"/>
    <property type="match status" value="1"/>
</dbReference>
<evidence type="ECO:0000256" key="7">
    <source>
        <dbReference type="ARBA" id="ARBA00057608"/>
    </source>
</evidence>
<keyword evidence="4 9" id="KW-0862">Zinc</keyword>
<sequence>MSDAAGTKDSAACVRCAWAGEDPLYIAYHDEEWGVPQRDERALFELLLLEGAQAGLSWITVLRKRARYRELFDGFEPERIAMWDAGRHAALLAEPGIIRNRAKIEAASANARAWLDLRAAGISPVDFLWGFVGGSPRHNRFRHPAEVPALTPESQAMSKALKARGFKFVGPTICYAFMQASGMVNDHTLGCFRHRELAG</sequence>
<keyword evidence="3" id="KW-0378">Hydrolase</keyword>
<keyword evidence="5" id="KW-0234">DNA repair</keyword>
<organism evidence="10 11">
    <name type="scientific">Thauera phenolivorans</name>
    <dbReference type="NCBI Taxonomy" id="1792543"/>
    <lineage>
        <taxon>Bacteria</taxon>
        <taxon>Pseudomonadati</taxon>
        <taxon>Pseudomonadota</taxon>
        <taxon>Betaproteobacteria</taxon>
        <taxon>Rhodocyclales</taxon>
        <taxon>Zoogloeaceae</taxon>
        <taxon>Thauera</taxon>
    </lineage>
</organism>
<gene>
    <name evidence="10" type="ORF">GX576_12215</name>
</gene>
<protein>
    <recommendedName>
        <fullName evidence="8">DNA-3-methyladenine glycosylase I</fullName>
        <ecNumber evidence="8">3.2.2.20</ecNumber>
    </recommendedName>
</protein>
<proteinExistence type="predicted"/>
<dbReference type="EC" id="3.2.2.20" evidence="8"/>
<evidence type="ECO:0000256" key="4">
    <source>
        <dbReference type="ARBA" id="ARBA00022833"/>
    </source>
</evidence>
<dbReference type="InterPro" id="IPR052891">
    <property type="entry name" value="DNA-3mA_glycosylase"/>
</dbReference>
<dbReference type="PANTHER" id="PTHR30037:SF4">
    <property type="entry name" value="DNA-3-METHYLADENINE GLYCOSYLASE I"/>
    <property type="match status" value="1"/>
</dbReference>
<keyword evidence="2" id="KW-0227">DNA damage</keyword>
<keyword evidence="1 9" id="KW-0479">Metal-binding</keyword>
<dbReference type="InterPro" id="IPR011257">
    <property type="entry name" value="DNA_glycosylase"/>
</dbReference>
<dbReference type="GO" id="GO:0046872">
    <property type="term" value="F:metal ion binding"/>
    <property type="evidence" value="ECO:0007669"/>
    <property type="project" value="UniProtKB-KW"/>
</dbReference>
<feature type="binding site" evidence="9">
    <location>
        <position position="187"/>
    </location>
    <ligand>
        <name>Zn(2+)</name>
        <dbReference type="ChEBI" id="CHEBI:29105"/>
    </ligand>
</feature>
<feature type="binding site" evidence="9">
    <location>
        <position position="191"/>
    </location>
    <ligand>
        <name>Zn(2+)</name>
        <dbReference type="ChEBI" id="CHEBI:29105"/>
    </ligand>
</feature>
<feature type="binding site" evidence="9">
    <location>
        <position position="29"/>
    </location>
    <ligand>
        <name>Zn(2+)</name>
        <dbReference type="ChEBI" id="CHEBI:29105"/>
    </ligand>
</feature>
<dbReference type="RefSeq" id="WP_068803384.1">
    <property type="nucleotide sequence ID" value="NZ_MBFM01000001.1"/>
</dbReference>
<dbReference type="Proteomes" id="UP000536534">
    <property type="component" value="Unassembled WGS sequence"/>
</dbReference>
<evidence type="ECO:0000256" key="8">
    <source>
        <dbReference type="ARBA" id="ARBA00066766"/>
    </source>
</evidence>
<comment type="function">
    <text evidence="7">Hydrolysis of the deoxyribose N-glycosidic bond to excise 3-methyladenine from the damaged DNA polymer formed by alkylation lesions.</text>
</comment>
<dbReference type="NCBIfam" id="TIGR00624">
    <property type="entry name" value="tag"/>
    <property type="match status" value="1"/>
</dbReference>
<evidence type="ECO:0000256" key="1">
    <source>
        <dbReference type="ARBA" id="ARBA00022723"/>
    </source>
</evidence>
<dbReference type="GO" id="GO:0006284">
    <property type="term" value="P:base-excision repair"/>
    <property type="evidence" value="ECO:0007669"/>
    <property type="project" value="InterPro"/>
</dbReference>
<evidence type="ECO:0000313" key="11">
    <source>
        <dbReference type="Proteomes" id="UP000536534"/>
    </source>
</evidence>
<feature type="binding site" evidence="9">
    <location>
        <position position="16"/>
    </location>
    <ligand>
        <name>Zn(2+)</name>
        <dbReference type="ChEBI" id="CHEBI:29105"/>
    </ligand>
</feature>
<dbReference type="EMBL" id="JAAYYV010000332">
    <property type="protein sequence ID" value="NLF55136.1"/>
    <property type="molecule type" value="Genomic_DNA"/>
</dbReference>
<reference evidence="10 11" key="1">
    <citation type="journal article" date="2020" name="Biotechnol. Biofuels">
        <title>New insights from the biogas microbiome by comprehensive genome-resolved metagenomics of nearly 1600 species originating from multiple anaerobic digesters.</title>
        <authorList>
            <person name="Campanaro S."/>
            <person name="Treu L."/>
            <person name="Rodriguez-R L.M."/>
            <person name="Kovalovszki A."/>
            <person name="Ziels R.M."/>
            <person name="Maus I."/>
            <person name="Zhu X."/>
            <person name="Kougias P.G."/>
            <person name="Basile A."/>
            <person name="Luo G."/>
            <person name="Schluter A."/>
            <person name="Konstantinidis K.T."/>
            <person name="Angelidaki I."/>
        </authorList>
    </citation>
    <scope>NUCLEOTIDE SEQUENCE [LARGE SCALE GENOMIC DNA]</scope>
    <source>
        <strain evidence="10">AS06rmzACSIP_256</strain>
    </source>
</reference>